<comment type="caution">
    <text evidence="1">The sequence shown here is derived from an EMBL/GenBank/DDBJ whole genome shotgun (WGS) entry which is preliminary data.</text>
</comment>
<organism evidence="1 2">
    <name type="scientific">Dreissena polymorpha</name>
    <name type="common">Zebra mussel</name>
    <name type="synonym">Mytilus polymorpha</name>
    <dbReference type="NCBI Taxonomy" id="45954"/>
    <lineage>
        <taxon>Eukaryota</taxon>
        <taxon>Metazoa</taxon>
        <taxon>Spiralia</taxon>
        <taxon>Lophotrochozoa</taxon>
        <taxon>Mollusca</taxon>
        <taxon>Bivalvia</taxon>
        <taxon>Autobranchia</taxon>
        <taxon>Heteroconchia</taxon>
        <taxon>Euheterodonta</taxon>
        <taxon>Imparidentia</taxon>
        <taxon>Neoheterodontei</taxon>
        <taxon>Myida</taxon>
        <taxon>Dreissenoidea</taxon>
        <taxon>Dreissenidae</taxon>
        <taxon>Dreissena</taxon>
    </lineage>
</organism>
<evidence type="ECO:0000313" key="2">
    <source>
        <dbReference type="Proteomes" id="UP000828390"/>
    </source>
</evidence>
<gene>
    <name evidence="1" type="ORF">DPMN_063975</name>
</gene>
<dbReference type="AlphaFoldDB" id="A0A9D4CBY7"/>
<sequence>MQCKNDYIGDTGRSLGIRLKEHVARSNSAIYEQFSLTGHRIDPNNTKILASEDSDIKRRFKVAINIKQRSPSLNRDEVLELPPVYKSLLVSRDHPMSRDSLN</sequence>
<evidence type="ECO:0008006" key="3">
    <source>
        <dbReference type="Google" id="ProtNLM"/>
    </source>
</evidence>
<evidence type="ECO:0000313" key="1">
    <source>
        <dbReference type="EMBL" id="KAH3721060.1"/>
    </source>
</evidence>
<keyword evidence="2" id="KW-1185">Reference proteome</keyword>
<dbReference type="EMBL" id="JAIWYP010000013">
    <property type="protein sequence ID" value="KAH3721060.1"/>
    <property type="molecule type" value="Genomic_DNA"/>
</dbReference>
<accession>A0A9D4CBY7</accession>
<reference evidence="1" key="1">
    <citation type="journal article" date="2019" name="bioRxiv">
        <title>The Genome of the Zebra Mussel, Dreissena polymorpha: A Resource for Invasive Species Research.</title>
        <authorList>
            <person name="McCartney M.A."/>
            <person name="Auch B."/>
            <person name="Kono T."/>
            <person name="Mallez S."/>
            <person name="Zhang Y."/>
            <person name="Obille A."/>
            <person name="Becker A."/>
            <person name="Abrahante J.E."/>
            <person name="Garbe J."/>
            <person name="Badalamenti J.P."/>
            <person name="Herman A."/>
            <person name="Mangelson H."/>
            <person name="Liachko I."/>
            <person name="Sullivan S."/>
            <person name="Sone E.D."/>
            <person name="Koren S."/>
            <person name="Silverstein K.A.T."/>
            <person name="Beckman K.B."/>
            <person name="Gohl D.M."/>
        </authorList>
    </citation>
    <scope>NUCLEOTIDE SEQUENCE</scope>
    <source>
        <strain evidence="1">Duluth1</strain>
        <tissue evidence="1">Whole animal</tissue>
    </source>
</reference>
<name>A0A9D4CBY7_DREPO</name>
<protein>
    <recommendedName>
        <fullName evidence="3">GIY-YIG domain-containing protein</fullName>
    </recommendedName>
</protein>
<dbReference type="Proteomes" id="UP000828390">
    <property type="component" value="Unassembled WGS sequence"/>
</dbReference>
<reference evidence="1" key="2">
    <citation type="submission" date="2020-11" db="EMBL/GenBank/DDBJ databases">
        <authorList>
            <person name="McCartney M.A."/>
            <person name="Auch B."/>
            <person name="Kono T."/>
            <person name="Mallez S."/>
            <person name="Becker A."/>
            <person name="Gohl D.M."/>
            <person name="Silverstein K.A.T."/>
            <person name="Koren S."/>
            <person name="Bechman K.B."/>
            <person name="Herman A."/>
            <person name="Abrahante J.E."/>
            <person name="Garbe J."/>
        </authorList>
    </citation>
    <scope>NUCLEOTIDE SEQUENCE</scope>
    <source>
        <strain evidence="1">Duluth1</strain>
        <tissue evidence="1">Whole animal</tissue>
    </source>
</reference>
<proteinExistence type="predicted"/>